<dbReference type="RefSeq" id="WP_177670336.1">
    <property type="nucleotide sequence ID" value="NZ_JACRSY010000004.1"/>
</dbReference>
<dbReference type="Gene3D" id="3.20.20.80">
    <property type="entry name" value="Glycosidases"/>
    <property type="match status" value="1"/>
</dbReference>
<dbReference type="SMART" id="SM00636">
    <property type="entry name" value="Glyco_18"/>
    <property type="match status" value="1"/>
</dbReference>
<evidence type="ECO:0000256" key="2">
    <source>
        <dbReference type="ARBA" id="ARBA00023295"/>
    </source>
</evidence>
<evidence type="ECO:0000259" key="5">
    <source>
        <dbReference type="PROSITE" id="PS51910"/>
    </source>
</evidence>
<dbReference type="AlphaFoldDB" id="A0A926ICB5"/>
<dbReference type="InterPro" id="IPR001579">
    <property type="entry name" value="Glyco_hydro_18_chit_AS"/>
</dbReference>
<dbReference type="GO" id="GO:0005975">
    <property type="term" value="P:carbohydrate metabolic process"/>
    <property type="evidence" value="ECO:0007669"/>
    <property type="project" value="InterPro"/>
</dbReference>
<dbReference type="Proteomes" id="UP000655830">
    <property type="component" value="Unassembled WGS sequence"/>
</dbReference>
<dbReference type="InterPro" id="IPR011583">
    <property type="entry name" value="Chitinase_II/V-like_cat"/>
</dbReference>
<dbReference type="PROSITE" id="PS01095">
    <property type="entry name" value="GH18_1"/>
    <property type="match status" value="1"/>
</dbReference>
<dbReference type="InterPro" id="IPR029070">
    <property type="entry name" value="Chitinase_insertion_sf"/>
</dbReference>
<evidence type="ECO:0000256" key="1">
    <source>
        <dbReference type="ARBA" id="ARBA00022801"/>
    </source>
</evidence>
<dbReference type="InterPro" id="IPR012854">
    <property type="entry name" value="Cu_amine_oxidase-like_N"/>
</dbReference>
<dbReference type="Gene3D" id="3.10.50.10">
    <property type="match status" value="1"/>
</dbReference>
<keyword evidence="2 3" id="KW-0326">Glycosidase</keyword>
<sequence>MLKKIFLTLLIGVLLVGIAIGTVLFMPGKDTVDPLTYFSEFKKGQINVVYEDTRVDMEKPIIEEANQIYVSSEFAKQYIDDKIFYDEAEEILTITNLEEIKRILPGEKVIDVNGEKIELADPVIVKENKVYIPESYLEAEYPVEIEKGKDGRLVIVSNARTPKKLGVVRKKEASVRTHPDNKSLITDTTQKGESVVVYKETGDHLRVRDENGIIGYMDRSDVKLEGETSIKEEKTYTLAPMAKPLQDKVKLVWDQMTVKSTGDWSTPKYRNIKGANVIAPTWFEFEDESGKLIDRASKAYVNEAHARGMQVWALMSHNFTSPELTKTILTSTAKRQYVIDQLLEAADIYGFDGINIDIENVQADFGEEWVQFMRELSVQAKRQNLSVTVDVYMPSAWSGHYSRERVAEVVDYFIVMAYDQHWGGSEIAGPVAGLTWVEEGIQINLEEVPKEKLVLGMPTYTRIWKETKDGMSSSAYGMAAAKSIVSKWNSEALYDDQHGQNYMQMIDGDTLYQVWIEDATTIEKRVGLVNKYDLAGYALWKLGLETPDVWDSLKQMQE</sequence>
<evidence type="ECO:0000313" key="7">
    <source>
        <dbReference type="Proteomes" id="UP000655830"/>
    </source>
</evidence>
<dbReference type="SUPFAM" id="SSF55383">
    <property type="entry name" value="Copper amine oxidase, domain N"/>
    <property type="match status" value="1"/>
</dbReference>
<reference evidence="6" key="1">
    <citation type="submission" date="2020-08" db="EMBL/GenBank/DDBJ databases">
        <title>Genome public.</title>
        <authorList>
            <person name="Liu C."/>
            <person name="Sun Q."/>
        </authorList>
    </citation>
    <scope>NUCLEOTIDE SEQUENCE</scope>
    <source>
        <strain evidence="6">NSJ-12</strain>
    </source>
</reference>
<dbReference type="PANTHER" id="PTHR46066">
    <property type="entry name" value="CHITINASE DOMAIN-CONTAINING PROTEIN 1 FAMILY MEMBER"/>
    <property type="match status" value="1"/>
</dbReference>
<proteinExistence type="inferred from homology"/>
<evidence type="ECO:0000256" key="3">
    <source>
        <dbReference type="RuleBase" id="RU000489"/>
    </source>
</evidence>
<dbReference type="GO" id="GO:0008061">
    <property type="term" value="F:chitin binding"/>
    <property type="evidence" value="ECO:0007669"/>
    <property type="project" value="InterPro"/>
</dbReference>
<dbReference type="Gene3D" id="2.30.30.40">
    <property type="entry name" value="SH3 Domains"/>
    <property type="match status" value="1"/>
</dbReference>
<keyword evidence="1 3" id="KW-0378">Hydrolase</keyword>
<protein>
    <recommendedName>
        <fullName evidence="5">GH18 domain-containing protein</fullName>
    </recommendedName>
</protein>
<dbReference type="InterPro" id="IPR036582">
    <property type="entry name" value="Mao_N_sf"/>
</dbReference>
<name>A0A926ICB5_9FIRM</name>
<gene>
    <name evidence="6" type="ORF">H8718_03225</name>
</gene>
<dbReference type="EMBL" id="JACRSY010000004">
    <property type="protein sequence ID" value="MBC8578542.1"/>
    <property type="molecule type" value="Genomic_DNA"/>
</dbReference>
<dbReference type="Pfam" id="PF00704">
    <property type="entry name" value="Glyco_hydro_18"/>
    <property type="match status" value="1"/>
</dbReference>
<dbReference type="PANTHER" id="PTHR46066:SF2">
    <property type="entry name" value="CHITINASE DOMAIN-CONTAINING PROTEIN 1"/>
    <property type="match status" value="1"/>
</dbReference>
<dbReference type="SUPFAM" id="SSF51445">
    <property type="entry name" value="(Trans)glycosidases"/>
    <property type="match status" value="1"/>
</dbReference>
<evidence type="ECO:0000313" key="6">
    <source>
        <dbReference type="EMBL" id="MBC8578542.1"/>
    </source>
</evidence>
<feature type="domain" description="GH18" evidence="5">
    <location>
        <begin position="247"/>
        <end position="558"/>
    </location>
</feature>
<evidence type="ECO:0000256" key="4">
    <source>
        <dbReference type="RuleBase" id="RU004453"/>
    </source>
</evidence>
<dbReference type="InterPro" id="IPR001223">
    <property type="entry name" value="Glyco_hydro18_cat"/>
</dbReference>
<organism evidence="6 7">
    <name type="scientific">Zhenhengia yiwuensis</name>
    <dbReference type="NCBI Taxonomy" id="2763666"/>
    <lineage>
        <taxon>Bacteria</taxon>
        <taxon>Bacillati</taxon>
        <taxon>Bacillota</taxon>
        <taxon>Clostridia</taxon>
        <taxon>Lachnospirales</taxon>
        <taxon>Lachnospiraceae</taxon>
        <taxon>Zhenhengia</taxon>
    </lineage>
</organism>
<comment type="similarity">
    <text evidence="4">Belongs to the glycosyl hydrolase 18 family.</text>
</comment>
<comment type="caution">
    <text evidence="6">The sequence shown here is derived from an EMBL/GenBank/DDBJ whole genome shotgun (WGS) entry which is preliminary data.</text>
</comment>
<keyword evidence="7" id="KW-1185">Reference proteome</keyword>
<dbReference type="Pfam" id="PF07833">
    <property type="entry name" value="Cu_amine_oxidN1"/>
    <property type="match status" value="1"/>
</dbReference>
<dbReference type="InterPro" id="IPR017853">
    <property type="entry name" value="GH"/>
</dbReference>
<accession>A0A926ICB5</accession>
<dbReference type="PROSITE" id="PS51910">
    <property type="entry name" value="GH18_2"/>
    <property type="match status" value="1"/>
</dbReference>
<dbReference type="GO" id="GO:0004553">
    <property type="term" value="F:hydrolase activity, hydrolyzing O-glycosyl compounds"/>
    <property type="evidence" value="ECO:0007669"/>
    <property type="project" value="InterPro"/>
</dbReference>